<proteinExistence type="predicted"/>
<dbReference type="InterPro" id="IPR010605">
    <property type="entry name" value="DUF1191"/>
</dbReference>
<keyword evidence="3" id="KW-1185">Reference proteome</keyword>
<gene>
    <name evidence="2" type="ORF">F3Y22_tig00000340pilonHSYRG01217</name>
</gene>
<organism evidence="2 3">
    <name type="scientific">Hibiscus syriacus</name>
    <name type="common">Rose of Sharon</name>
    <dbReference type="NCBI Taxonomy" id="106335"/>
    <lineage>
        <taxon>Eukaryota</taxon>
        <taxon>Viridiplantae</taxon>
        <taxon>Streptophyta</taxon>
        <taxon>Embryophyta</taxon>
        <taxon>Tracheophyta</taxon>
        <taxon>Spermatophyta</taxon>
        <taxon>Magnoliopsida</taxon>
        <taxon>eudicotyledons</taxon>
        <taxon>Gunneridae</taxon>
        <taxon>Pentapetalae</taxon>
        <taxon>rosids</taxon>
        <taxon>malvids</taxon>
        <taxon>Malvales</taxon>
        <taxon>Malvaceae</taxon>
        <taxon>Malvoideae</taxon>
        <taxon>Hibiscus</taxon>
    </lineage>
</organism>
<dbReference type="GO" id="GO:0009506">
    <property type="term" value="C:plasmodesma"/>
    <property type="evidence" value="ECO:0007669"/>
    <property type="project" value="TreeGrafter"/>
</dbReference>
<evidence type="ECO:0000313" key="2">
    <source>
        <dbReference type="EMBL" id="KAE8735676.1"/>
    </source>
</evidence>
<evidence type="ECO:0000313" key="3">
    <source>
        <dbReference type="Proteomes" id="UP000436088"/>
    </source>
</evidence>
<feature type="transmembrane region" description="Helical" evidence="1">
    <location>
        <begin position="122"/>
        <end position="143"/>
    </location>
</feature>
<keyword evidence="1" id="KW-0812">Transmembrane</keyword>
<protein>
    <submittedName>
        <fullName evidence="2">Uncharacterized protein</fullName>
    </submittedName>
</protein>
<feature type="transmembrane region" description="Helical" evidence="1">
    <location>
        <begin position="350"/>
        <end position="369"/>
    </location>
</feature>
<dbReference type="Proteomes" id="UP000436088">
    <property type="component" value="Unassembled WGS sequence"/>
</dbReference>
<dbReference type="InterPro" id="IPR040283">
    <property type="entry name" value="DDB_G0292058-like"/>
</dbReference>
<name>A0A6A3D2H1_HIBSY</name>
<keyword evidence="1" id="KW-1133">Transmembrane helix</keyword>
<feature type="transmembrane region" description="Helical" evidence="1">
    <location>
        <begin position="209"/>
        <end position="227"/>
    </location>
</feature>
<dbReference type="PANTHER" id="PTHR31414">
    <property type="entry name" value="TRANSMEMBRANE PROTEIN DDB_G0292058"/>
    <property type="match status" value="1"/>
</dbReference>
<evidence type="ECO:0000256" key="1">
    <source>
        <dbReference type="SAM" id="Phobius"/>
    </source>
</evidence>
<keyword evidence="1" id="KW-0472">Membrane</keyword>
<sequence>MSSPLFDEGSLTSLQALQLLFVGIGGRGKMNEEEEDIISKDLVFPEIFQAPKILCPDMFIQVLVTEKFFSRVLMCEAEICLACGGESDGSLLRFFIGKIHPVRLNNRGKQKLQKMMTFRPKYLQNPFFIVPPLFLILSTFFSLSHVRQNDTADLQPDGVLRLVKRKMEETKQKNYSMILAENQTKRPDPTDNFRIRFQCSSIRGGGCNLVRGGGYISSFCLLLFLLLPSQETLCYSQYVYAISLVCLIVFSITAIVGSSVMFSGEKRFVDSVKSFTDYLVNKGISIYESLIRIQNLLISAKNIVLNKKYVPDDLKQETDNANKMIDSIGTLPRVKAEDITNEINEFLQHVNTALIILASIMLVLAFLGFSKTPFGSRHISFLGGMFFFGNINPPSLLAVKPIQNLRSYPSFIEKPGLIAYNADSDMSFGSLFELGILAIDKPIKIDFNNVTKASNITGFLPLCSSFEGNGKVTLKNQVSANVCVASRHGQFDLVVKSPQSLAVRKKMQ</sequence>
<dbReference type="GO" id="GO:0005886">
    <property type="term" value="C:plasma membrane"/>
    <property type="evidence" value="ECO:0007669"/>
    <property type="project" value="TreeGrafter"/>
</dbReference>
<reference evidence="2" key="1">
    <citation type="submission" date="2019-09" db="EMBL/GenBank/DDBJ databases">
        <title>Draft genome information of white flower Hibiscus syriacus.</title>
        <authorList>
            <person name="Kim Y.-M."/>
        </authorList>
    </citation>
    <scope>NUCLEOTIDE SEQUENCE [LARGE SCALE GENOMIC DNA]</scope>
    <source>
        <strain evidence="2">YM2019G1</strain>
    </source>
</reference>
<dbReference type="Pfam" id="PF06697">
    <property type="entry name" value="DUF1191"/>
    <property type="match status" value="1"/>
</dbReference>
<dbReference type="EMBL" id="VEPZ02000032">
    <property type="protein sequence ID" value="KAE8735676.1"/>
    <property type="molecule type" value="Genomic_DNA"/>
</dbReference>
<accession>A0A6A3D2H1</accession>
<comment type="caution">
    <text evidence="2">The sequence shown here is derived from an EMBL/GenBank/DDBJ whole genome shotgun (WGS) entry which is preliminary data.</text>
</comment>
<feature type="transmembrane region" description="Helical" evidence="1">
    <location>
        <begin position="239"/>
        <end position="262"/>
    </location>
</feature>
<dbReference type="PANTHER" id="PTHR31414:SF21">
    <property type="match status" value="1"/>
</dbReference>
<dbReference type="AlphaFoldDB" id="A0A6A3D2H1"/>